<dbReference type="PANTHER" id="PTHR39321">
    <property type="entry name" value="NICOTINATE-NUCLEOTIDE ADENYLYLTRANSFERASE-RELATED"/>
    <property type="match status" value="1"/>
</dbReference>
<dbReference type="OrthoDB" id="5295945at2"/>
<evidence type="ECO:0000256" key="10">
    <source>
        <dbReference type="ARBA" id="ARBA00048721"/>
    </source>
</evidence>
<dbReference type="STRING" id="520764.AN618_22220"/>
<evidence type="ECO:0000256" key="5">
    <source>
        <dbReference type="ARBA" id="ARBA00022679"/>
    </source>
</evidence>
<organism evidence="13 14">
    <name type="scientific">Fervidicola ferrireducens</name>
    <dbReference type="NCBI Taxonomy" id="520764"/>
    <lineage>
        <taxon>Bacteria</taxon>
        <taxon>Bacillati</taxon>
        <taxon>Bacillota</taxon>
        <taxon>Clostridia</taxon>
        <taxon>Thermosediminibacterales</taxon>
        <taxon>Thermosediminibacteraceae</taxon>
        <taxon>Fervidicola</taxon>
    </lineage>
</organism>
<keyword evidence="14" id="KW-1185">Reference proteome</keyword>
<dbReference type="GO" id="GO:0009435">
    <property type="term" value="P:NAD+ biosynthetic process"/>
    <property type="evidence" value="ECO:0007669"/>
    <property type="project" value="UniProtKB-UniRule"/>
</dbReference>
<comment type="pathway">
    <text evidence="2 11">Cofactor biosynthesis; NAD(+) biosynthesis; deamido-NAD(+) from nicotinate D-ribonucleotide: step 1/1.</text>
</comment>
<dbReference type="InterPro" id="IPR014729">
    <property type="entry name" value="Rossmann-like_a/b/a_fold"/>
</dbReference>
<sequence length="204" mass="23236">MGNVKRIGIMGGTFDPIHFGHLVTAEEARINFELDKVIFVPTGNPPHKKDYEVTEPEHRYLMTALATNSNPFFEVSRIEIERKGYSYTVDTLNQLVEIYGKDTSLFFISGADAVLDILTWKNIKGVLDVCTFIAATRPGYPIKKLKDKLEEIKKLYGKDVYLLEVTAIAISSTEIRRRVKEGRSIKYLVPEGVEEYILKNGLYR</sequence>
<dbReference type="NCBIfam" id="NF000840">
    <property type="entry name" value="PRK00071.1-3"/>
    <property type="match status" value="1"/>
</dbReference>
<evidence type="ECO:0000256" key="3">
    <source>
        <dbReference type="ARBA" id="ARBA00009014"/>
    </source>
</evidence>
<dbReference type="CDD" id="cd02165">
    <property type="entry name" value="NMNAT"/>
    <property type="match status" value="1"/>
</dbReference>
<evidence type="ECO:0000256" key="7">
    <source>
        <dbReference type="ARBA" id="ARBA00022741"/>
    </source>
</evidence>
<dbReference type="InterPro" id="IPR004821">
    <property type="entry name" value="Cyt_trans-like"/>
</dbReference>
<keyword evidence="5 11" id="KW-0808">Transferase</keyword>
<dbReference type="SUPFAM" id="SSF52374">
    <property type="entry name" value="Nucleotidylyl transferase"/>
    <property type="match status" value="1"/>
</dbReference>
<evidence type="ECO:0000259" key="12">
    <source>
        <dbReference type="Pfam" id="PF01467"/>
    </source>
</evidence>
<evidence type="ECO:0000256" key="4">
    <source>
        <dbReference type="ARBA" id="ARBA00022642"/>
    </source>
</evidence>
<dbReference type="GO" id="GO:0005524">
    <property type="term" value="F:ATP binding"/>
    <property type="evidence" value="ECO:0007669"/>
    <property type="project" value="UniProtKB-KW"/>
</dbReference>
<keyword evidence="8 11" id="KW-0067">ATP-binding</keyword>
<keyword evidence="7 11" id="KW-0547">Nucleotide-binding</keyword>
<keyword evidence="6 11" id="KW-0548">Nucleotidyltransferase</keyword>
<evidence type="ECO:0000256" key="11">
    <source>
        <dbReference type="HAMAP-Rule" id="MF_00244"/>
    </source>
</evidence>
<dbReference type="HAMAP" id="MF_00244">
    <property type="entry name" value="NaMN_adenylyltr"/>
    <property type="match status" value="1"/>
</dbReference>
<dbReference type="NCBIfam" id="TIGR00482">
    <property type="entry name" value="nicotinate (nicotinamide) nucleotide adenylyltransferase"/>
    <property type="match status" value="1"/>
</dbReference>
<dbReference type="InterPro" id="IPR005248">
    <property type="entry name" value="NadD/NMNAT"/>
</dbReference>
<dbReference type="RefSeq" id="WP_083515190.1">
    <property type="nucleotide sequence ID" value="NZ_LOED01000043.1"/>
</dbReference>
<dbReference type="FunCoup" id="A0A140L251">
    <property type="interactions" value="360"/>
</dbReference>
<evidence type="ECO:0000313" key="14">
    <source>
        <dbReference type="Proteomes" id="UP000070427"/>
    </source>
</evidence>
<reference evidence="13 14" key="1">
    <citation type="submission" date="2015-12" db="EMBL/GenBank/DDBJ databases">
        <title>Draft genome sequnece of Fervidicola ferrireducens strain Y170.</title>
        <authorList>
            <person name="Patel B.K."/>
        </authorList>
    </citation>
    <scope>NUCLEOTIDE SEQUENCE [LARGE SCALE GENOMIC DNA]</scope>
    <source>
        <strain evidence="13 14">Y170</strain>
    </source>
</reference>
<dbReference type="GO" id="GO:0004515">
    <property type="term" value="F:nicotinate-nucleotide adenylyltransferase activity"/>
    <property type="evidence" value="ECO:0007669"/>
    <property type="project" value="UniProtKB-UniRule"/>
</dbReference>
<dbReference type="Proteomes" id="UP000070427">
    <property type="component" value="Unassembled WGS sequence"/>
</dbReference>
<proteinExistence type="inferred from homology"/>
<dbReference type="PATRIC" id="fig|520764.3.peg.2389"/>
<evidence type="ECO:0000256" key="8">
    <source>
        <dbReference type="ARBA" id="ARBA00022840"/>
    </source>
</evidence>
<dbReference type="InParanoid" id="A0A140L251"/>
<dbReference type="UniPathway" id="UPA00253">
    <property type="reaction ID" value="UER00332"/>
</dbReference>
<comment type="catalytic activity">
    <reaction evidence="10 11">
        <text>nicotinate beta-D-ribonucleotide + ATP + H(+) = deamido-NAD(+) + diphosphate</text>
        <dbReference type="Rhea" id="RHEA:22860"/>
        <dbReference type="ChEBI" id="CHEBI:15378"/>
        <dbReference type="ChEBI" id="CHEBI:30616"/>
        <dbReference type="ChEBI" id="CHEBI:33019"/>
        <dbReference type="ChEBI" id="CHEBI:57502"/>
        <dbReference type="ChEBI" id="CHEBI:58437"/>
        <dbReference type="EC" id="2.7.7.18"/>
    </reaction>
</comment>
<dbReference type="AlphaFoldDB" id="A0A140L251"/>
<dbReference type="PANTHER" id="PTHR39321:SF3">
    <property type="entry name" value="PHOSPHOPANTETHEINE ADENYLYLTRANSFERASE"/>
    <property type="match status" value="1"/>
</dbReference>
<evidence type="ECO:0000313" key="13">
    <source>
        <dbReference type="EMBL" id="KXG74626.1"/>
    </source>
</evidence>
<evidence type="ECO:0000256" key="1">
    <source>
        <dbReference type="ARBA" id="ARBA00002324"/>
    </source>
</evidence>
<comment type="function">
    <text evidence="1 11">Catalyzes the reversible adenylation of nicotinate mononucleotide (NaMN) to nicotinic acid adenine dinucleotide (NaAD).</text>
</comment>
<comment type="similarity">
    <text evidence="3 11">Belongs to the NadD family.</text>
</comment>
<name>A0A140L251_9FIRM</name>
<dbReference type="FunFam" id="3.40.50.620:FF:000039">
    <property type="entry name" value="Probable nicotinate-nucleotide adenylyltransferase"/>
    <property type="match status" value="1"/>
</dbReference>
<dbReference type="EMBL" id="LOED01000043">
    <property type="protein sequence ID" value="KXG74626.1"/>
    <property type="molecule type" value="Genomic_DNA"/>
</dbReference>
<keyword evidence="9 11" id="KW-0520">NAD</keyword>
<dbReference type="NCBIfam" id="TIGR00125">
    <property type="entry name" value="cyt_tran_rel"/>
    <property type="match status" value="1"/>
</dbReference>
<protein>
    <recommendedName>
        <fullName evidence="11">Probable nicotinate-nucleotide adenylyltransferase</fullName>
        <ecNumber evidence="11">2.7.7.18</ecNumber>
    </recommendedName>
    <alternativeName>
        <fullName evidence="11">Deamido-NAD(+) diphosphorylase</fullName>
    </alternativeName>
    <alternativeName>
        <fullName evidence="11">Deamido-NAD(+) pyrophosphorylase</fullName>
    </alternativeName>
    <alternativeName>
        <fullName evidence="11">Nicotinate mononucleotide adenylyltransferase</fullName>
        <shortName evidence="11">NaMN adenylyltransferase</shortName>
    </alternativeName>
</protein>
<evidence type="ECO:0000256" key="6">
    <source>
        <dbReference type="ARBA" id="ARBA00022695"/>
    </source>
</evidence>
<evidence type="ECO:0000256" key="2">
    <source>
        <dbReference type="ARBA" id="ARBA00005019"/>
    </source>
</evidence>
<keyword evidence="4 11" id="KW-0662">Pyridine nucleotide biosynthesis</keyword>
<gene>
    <name evidence="11 13" type="primary">nadD</name>
    <name evidence="13" type="ORF">AN618_22220</name>
</gene>
<dbReference type="Gene3D" id="3.40.50.620">
    <property type="entry name" value="HUPs"/>
    <property type="match status" value="1"/>
</dbReference>
<feature type="domain" description="Cytidyltransferase-like" evidence="12">
    <location>
        <begin position="9"/>
        <end position="178"/>
    </location>
</feature>
<dbReference type="EC" id="2.7.7.18" evidence="11"/>
<comment type="caution">
    <text evidence="13">The sequence shown here is derived from an EMBL/GenBank/DDBJ whole genome shotgun (WGS) entry which is preliminary data.</text>
</comment>
<evidence type="ECO:0000256" key="9">
    <source>
        <dbReference type="ARBA" id="ARBA00023027"/>
    </source>
</evidence>
<dbReference type="Pfam" id="PF01467">
    <property type="entry name" value="CTP_transf_like"/>
    <property type="match status" value="1"/>
</dbReference>
<accession>A0A140L251</accession>